<dbReference type="InterPro" id="IPR039420">
    <property type="entry name" value="WalR-like"/>
</dbReference>
<keyword evidence="2 6" id="KW-0238">DNA-binding</keyword>
<dbReference type="SMART" id="SM00850">
    <property type="entry name" value="LytTR"/>
    <property type="match status" value="1"/>
</dbReference>
<sequence length="246" mass="27654">MRVMIVDDEPLARERLKALLLDCGDYVVCGEASNGEEALRVAASSHPDIVLMDIRMPGIDGMTAARRLAELHDAPAVIFTTAYDQHALSAFEAQAADYLLKPIRRERLQEALARVGRLTRPQLASAQQAAEQVEPEGRSHLCARSRGRIELVPIEDVYYLQADHKYVTVRHPRGEILIEESLKTLEEEFAARFLRIHRNALVARAHVAGLERDARGRLIVYFKGIGDRLEVSRRHAAEVRDAVQHL</sequence>
<protein>
    <submittedName>
        <fullName evidence="6">DNA-binding response regulator</fullName>
    </submittedName>
</protein>
<dbReference type="PROSITE" id="PS50930">
    <property type="entry name" value="HTH_LYTTR"/>
    <property type="match status" value="1"/>
</dbReference>
<dbReference type="Pfam" id="PF00072">
    <property type="entry name" value="Response_reg"/>
    <property type="match status" value="1"/>
</dbReference>
<dbReference type="GO" id="GO:0005829">
    <property type="term" value="C:cytosol"/>
    <property type="evidence" value="ECO:0007669"/>
    <property type="project" value="TreeGrafter"/>
</dbReference>
<dbReference type="KEGG" id="aaeo:BJI67_00085"/>
<dbReference type="SUPFAM" id="SSF52172">
    <property type="entry name" value="CheY-like"/>
    <property type="match status" value="1"/>
</dbReference>
<evidence type="ECO:0000256" key="2">
    <source>
        <dbReference type="ARBA" id="ARBA00023125"/>
    </source>
</evidence>
<dbReference type="PANTHER" id="PTHR48111:SF3">
    <property type="entry name" value="TRANSCRIPTIONAL REGULATORY PROTEIN BTSR"/>
    <property type="match status" value="1"/>
</dbReference>
<feature type="domain" description="Response regulatory" evidence="4">
    <location>
        <begin position="2"/>
        <end position="116"/>
    </location>
</feature>
<evidence type="ECO:0000256" key="3">
    <source>
        <dbReference type="PROSITE-ProRule" id="PRU00169"/>
    </source>
</evidence>
<dbReference type="GO" id="GO:0000976">
    <property type="term" value="F:transcription cis-regulatory region binding"/>
    <property type="evidence" value="ECO:0007669"/>
    <property type="project" value="TreeGrafter"/>
</dbReference>
<dbReference type="GO" id="GO:0006355">
    <property type="term" value="P:regulation of DNA-templated transcription"/>
    <property type="evidence" value="ECO:0007669"/>
    <property type="project" value="TreeGrafter"/>
</dbReference>
<dbReference type="Gene3D" id="2.40.50.1020">
    <property type="entry name" value="LytTr DNA-binding domain"/>
    <property type="match status" value="1"/>
</dbReference>
<dbReference type="Pfam" id="PF04397">
    <property type="entry name" value="LytTR"/>
    <property type="match status" value="1"/>
</dbReference>
<proteinExistence type="predicted"/>
<dbReference type="Gene3D" id="3.40.50.2300">
    <property type="match status" value="1"/>
</dbReference>
<evidence type="ECO:0000256" key="1">
    <source>
        <dbReference type="ARBA" id="ARBA00023012"/>
    </source>
</evidence>
<dbReference type="SMART" id="SM00448">
    <property type="entry name" value="REC"/>
    <property type="match status" value="1"/>
</dbReference>
<organism evidence="6 7">
    <name type="scientific">Acidihalobacter aeolianus</name>
    <dbReference type="NCBI Taxonomy" id="2792603"/>
    <lineage>
        <taxon>Bacteria</taxon>
        <taxon>Pseudomonadati</taxon>
        <taxon>Pseudomonadota</taxon>
        <taxon>Gammaproteobacteria</taxon>
        <taxon>Chromatiales</taxon>
        <taxon>Ectothiorhodospiraceae</taxon>
        <taxon>Acidihalobacter</taxon>
    </lineage>
</organism>
<evidence type="ECO:0000313" key="7">
    <source>
        <dbReference type="Proteomes" id="UP000095342"/>
    </source>
</evidence>
<name>A0A1D8K3Y4_9GAMM</name>
<accession>A0A1D8K3Y4</accession>
<keyword evidence="7" id="KW-1185">Reference proteome</keyword>
<dbReference type="AlphaFoldDB" id="A0A1D8K3Y4"/>
<dbReference type="Proteomes" id="UP000095342">
    <property type="component" value="Chromosome"/>
</dbReference>
<evidence type="ECO:0000259" key="4">
    <source>
        <dbReference type="PROSITE" id="PS50110"/>
    </source>
</evidence>
<evidence type="ECO:0000313" key="6">
    <source>
        <dbReference type="EMBL" id="AOV15671.1"/>
    </source>
</evidence>
<dbReference type="GO" id="GO:0000156">
    <property type="term" value="F:phosphorelay response regulator activity"/>
    <property type="evidence" value="ECO:0007669"/>
    <property type="project" value="TreeGrafter"/>
</dbReference>
<keyword evidence="1" id="KW-0902">Two-component regulatory system</keyword>
<dbReference type="InterPro" id="IPR007492">
    <property type="entry name" value="LytTR_DNA-bd_dom"/>
</dbReference>
<keyword evidence="3" id="KW-0597">Phosphoprotein</keyword>
<dbReference type="InterPro" id="IPR011006">
    <property type="entry name" value="CheY-like_superfamily"/>
</dbReference>
<dbReference type="PROSITE" id="PS50110">
    <property type="entry name" value="RESPONSE_REGULATORY"/>
    <property type="match status" value="1"/>
</dbReference>
<dbReference type="EMBL" id="CP017448">
    <property type="protein sequence ID" value="AOV15671.1"/>
    <property type="molecule type" value="Genomic_DNA"/>
</dbReference>
<dbReference type="RefSeq" id="WP_070071272.1">
    <property type="nucleotide sequence ID" value="NZ_CP017448.1"/>
</dbReference>
<reference evidence="6 7" key="1">
    <citation type="submission" date="2016-09" db="EMBL/GenBank/DDBJ databases">
        <title>Acidihalobacter prosperus V6 (DSM14174).</title>
        <authorList>
            <person name="Khaleque H.N."/>
            <person name="Ramsay J.P."/>
            <person name="Murphy R.J.T."/>
            <person name="Kaksonen A.H."/>
            <person name="Boxall N.J."/>
            <person name="Watkin E.L.J."/>
        </authorList>
    </citation>
    <scope>NUCLEOTIDE SEQUENCE [LARGE SCALE GENOMIC DNA]</scope>
    <source>
        <strain evidence="6 7">V6</strain>
    </source>
</reference>
<feature type="domain" description="HTH LytTR-type" evidence="5">
    <location>
        <begin position="141"/>
        <end position="245"/>
    </location>
</feature>
<evidence type="ECO:0000259" key="5">
    <source>
        <dbReference type="PROSITE" id="PS50930"/>
    </source>
</evidence>
<dbReference type="InterPro" id="IPR001789">
    <property type="entry name" value="Sig_transdc_resp-reg_receiver"/>
</dbReference>
<gene>
    <name evidence="6" type="ORF">BJI67_00085</name>
</gene>
<feature type="modified residue" description="4-aspartylphosphate" evidence="3">
    <location>
        <position position="53"/>
    </location>
</feature>
<dbReference type="GO" id="GO:0032993">
    <property type="term" value="C:protein-DNA complex"/>
    <property type="evidence" value="ECO:0007669"/>
    <property type="project" value="TreeGrafter"/>
</dbReference>
<dbReference type="PANTHER" id="PTHR48111">
    <property type="entry name" value="REGULATOR OF RPOS"/>
    <property type="match status" value="1"/>
</dbReference>